<gene>
    <name evidence="8" type="primary">gndA</name>
    <name evidence="8" type="ORF">JX360_07940</name>
</gene>
<dbReference type="InterPro" id="IPR006113">
    <property type="entry name" value="6PGDH_Gnd/GntZ"/>
</dbReference>
<evidence type="ECO:0000313" key="8">
    <source>
        <dbReference type="EMBL" id="MCJ2542835.1"/>
    </source>
</evidence>
<comment type="catalytic activity">
    <reaction evidence="5 6">
        <text>6-phospho-D-gluconate + NADP(+) = D-ribulose 5-phosphate + CO2 + NADPH</text>
        <dbReference type="Rhea" id="RHEA:10116"/>
        <dbReference type="ChEBI" id="CHEBI:16526"/>
        <dbReference type="ChEBI" id="CHEBI:57783"/>
        <dbReference type="ChEBI" id="CHEBI:58121"/>
        <dbReference type="ChEBI" id="CHEBI:58349"/>
        <dbReference type="ChEBI" id="CHEBI:58759"/>
        <dbReference type="EC" id="1.1.1.44"/>
    </reaction>
</comment>
<dbReference type="InterPro" id="IPR006184">
    <property type="entry name" value="6PGdom_BS"/>
</dbReference>
<dbReference type="NCBIfam" id="NF006765">
    <property type="entry name" value="PRK09287.1"/>
    <property type="match status" value="1"/>
</dbReference>
<dbReference type="Gene3D" id="1.10.1040.10">
    <property type="entry name" value="N-(1-d-carboxylethyl)-l-norvaline Dehydrogenase, domain 2"/>
    <property type="match status" value="1"/>
</dbReference>
<dbReference type="GO" id="GO:0004616">
    <property type="term" value="F:phosphogluconate dehydrogenase (decarboxylating) activity"/>
    <property type="evidence" value="ECO:0007669"/>
    <property type="project" value="UniProtKB-EC"/>
</dbReference>
<evidence type="ECO:0000256" key="6">
    <source>
        <dbReference type="RuleBase" id="RU000485"/>
    </source>
</evidence>
<dbReference type="InterPro" id="IPR036291">
    <property type="entry name" value="NAD(P)-bd_dom_sf"/>
</dbReference>
<keyword evidence="5 6" id="KW-0570">Pentose shunt</keyword>
<keyword evidence="3 5" id="KW-0560">Oxidoreductase</keyword>
<keyword evidence="9" id="KW-1185">Reference proteome</keyword>
<dbReference type="InterPro" id="IPR006114">
    <property type="entry name" value="6PGDH_C"/>
</dbReference>
<comment type="subunit">
    <text evidence="2 5">Homodimer.</text>
</comment>
<sequence length="469" mass="51278">MSKPSFAVIGLAVMGENLALNIERNGFPVAVYNRTGSKTDQFIRERAQGKQVTPAYSLPELVQVMERPRKFLIMVKAGAPVDAVIDELKPLLDPGDIIIDGGNSLYTDTDRRAEALAPTGLHFVGMGVSGGEEGALNGPSLMPGCSPEAYQELEPILTKIAAQVPDGPCVTYLGPKGGGHYVKMVHNGIEYGDMQLIAEVYDLMRRGLRLSAAQMQEIFQAWNETELESFLIEITAKIFQTLDPETGKPLVDLILDKAGQKGTGLWTVKDALDLGVAVPTIEAAVQGRILSSIKEERVAASTQLKGPGTDFEGDPQSFIQDLRAALYCSKICSYAQGMALIKKAAATHGYVYNFSEIPRIWKGGCIIRARFLGEIQSAYKRDPELVNLLLDEEFKQAIQERQGSWRRVVATAAALGIPIPAISASLAYYDSYRTANLPQNLTQAQRDFFGAHTFERTDKPGVFHHEWSA</sequence>
<evidence type="ECO:0000256" key="3">
    <source>
        <dbReference type="ARBA" id="ARBA00023002"/>
    </source>
</evidence>
<dbReference type="SMART" id="SM01350">
    <property type="entry name" value="6PGD"/>
    <property type="match status" value="1"/>
</dbReference>
<comment type="pathway">
    <text evidence="5 6">Carbohydrate degradation; pentose phosphate pathway; D-ribulose 5-phosphate from D-glucose 6-phosphate (oxidative stage): step 3/3.</text>
</comment>
<dbReference type="InterPro" id="IPR006183">
    <property type="entry name" value="Pgluconate_DH"/>
</dbReference>
<accession>A0ABT0CAM9</accession>
<dbReference type="PANTHER" id="PTHR11811">
    <property type="entry name" value="6-PHOSPHOGLUCONATE DEHYDROGENASE"/>
    <property type="match status" value="1"/>
</dbReference>
<evidence type="ECO:0000259" key="7">
    <source>
        <dbReference type="SMART" id="SM01350"/>
    </source>
</evidence>
<keyword evidence="5 6" id="KW-0521">NADP</keyword>
<evidence type="ECO:0000256" key="4">
    <source>
        <dbReference type="ARBA" id="ARBA00023064"/>
    </source>
</evidence>
<dbReference type="SUPFAM" id="SSF51735">
    <property type="entry name" value="NAD(P)-binding Rossmann-fold domains"/>
    <property type="match status" value="1"/>
</dbReference>
<dbReference type="NCBIfam" id="TIGR00873">
    <property type="entry name" value="gnd"/>
    <property type="match status" value="1"/>
</dbReference>
<dbReference type="InterPro" id="IPR013328">
    <property type="entry name" value="6PGD_dom2"/>
</dbReference>
<dbReference type="RefSeq" id="WP_244350115.1">
    <property type="nucleotide sequence ID" value="NZ_JAFIRA010000016.1"/>
</dbReference>
<evidence type="ECO:0000256" key="2">
    <source>
        <dbReference type="ARBA" id="ARBA00011738"/>
    </source>
</evidence>
<dbReference type="PRINTS" id="PR00076">
    <property type="entry name" value="6PGDHDRGNASE"/>
</dbReference>
<comment type="caution">
    <text evidence="8">The sequence shown here is derived from an EMBL/GenBank/DDBJ whole genome shotgun (WGS) entry which is preliminary data.</text>
</comment>
<keyword evidence="4 6" id="KW-0311">Gluconate utilization</keyword>
<name>A0ABT0CAM9_THEVL</name>
<dbReference type="EMBL" id="JAFIRA010000016">
    <property type="protein sequence ID" value="MCJ2542835.1"/>
    <property type="molecule type" value="Genomic_DNA"/>
</dbReference>
<dbReference type="Pfam" id="PF03446">
    <property type="entry name" value="NAD_binding_2"/>
    <property type="match status" value="1"/>
</dbReference>
<evidence type="ECO:0000256" key="5">
    <source>
        <dbReference type="PIRNR" id="PIRNR000109"/>
    </source>
</evidence>
<comment type="similarity">
    <text evidence="1 5 6">Belongs to the 6-phosphogluconate dehydrogenase family.</text>
</comment>
<protein>
    <recommendedName>
        <fullName evidence="5 6">6-phosphogluconate dehydrogenase, decarboxylating</fullName>
        <ecNumber evidence="5 6">1.1.1.44</ecNumber>
    </recommendedName>
</protein>
<dbReference type="SUPFAM" id="SSF48179">
    <property type="entry name" value="6-phosphogluconate dehydrogenase C-terminal domain-like"/>
    <property type="match status" value="1"/>
</dbReference>
<dbReference type="PIRSF" id="PIRSF000109">
    <property type="entry name" value="6PGD"/>
    <property type="match status" value="1"/>
</dbReference>
<dbReference type="Gene3D" id="3.40.50.720">
    <property type="entry name" value="NAD(P)-binding Rossmann-like Domain"/>
    <property type="match status" value="1"/>
</dbReference>
<dbReference type="InterPro" id="IPR006115">
    <property type="entry name" value="6PGDH_NADP-bd"/>
</dbReference>
<evidence type="ECO:0000313" key="9">
    <source>
        <dbReference type="Proteomes" id="UP000830835"/>
    </source>
</evidence>
<proteinExistence type="inferred from homology"/>
<dbReference type="Pfam" id="PF00393">
    <property type="entry name" value="6PGD"/>
    <property type="match status" value="1"/>
</dbReference>
<evidence type="ECO:0000256" key="1">
    <source>
        <dbReference type="ARBA" id="ARBA00008419"/>
    </source>
</evidence>
<feature type="domain" description="6-phosphogluconate dehydrogenase C-terminal" evidence="7">
    <location>
        <begin position="179"/>
        <end position="468"/>
    </location>
</feature>
<organism evidence="8 9">
    <name type="scientific">Thermostichus vulcanus str. 'Rupite'</name>
    <dbReference type="NCBI Taxonomy" id="2813851"/>
    <lineage>
        <taxon>Bacteria</taxon>
        <taxon>Bacillati</taxon>
        <taxon>Cyanobacteriota</taxon>
        <taxon>Cyanophyceae</taxon>
        <taxon>Thermostichales</taxon>
        <taxon>Thermostichaceae</taxon>
        <taxon>Thermostichus</taxon>
    </lineage>
</organism>
<dbReference type="Gene3D" id="1.20.5.320">
    <property type="entry name" value="6-Phosphogluconate Dehydrogenase, domain 3"/>
    <property type="match status" value="1"/>
</dbReference>
<dbReference type="EC" id="1.1.1.44" evidence="5 6"/>
<dbReference type="InterPro" id="IPR008927">
    <property type="entry name" value="6-PGluconate_DH-like_C_sf"/>
</dbReference>
<dbReference type="Proteomes" id="UP000830835">
    <property type="component" value="Unassembled WGS sequence"/>
</dbReference>
<reference evidence="8" key="1">
    <citation type="submission" date="2021-02" db="EMBL/GenBank/DDBJ databases">
        <title>The CRISPR/cas machinery reduction and long-range gene transfer in the hot spring cyanobacterium Synechococcus.</title>
        <authorList>
            <person name="Dvorak P."/>
            <person name="Jahodarova E."/>
            <person name="Hasler P."/>
            <person name="Poulickova A."/>
        </authorList>
    </citation>
    <scope>NUCLEOTIDE SEQUENCE</scope>
    <source>
        <strain evidence="8">Rupite</strain>
    </source>
</reference>
<comment type="function">
    <text evidence="5">Catalyzes the oxidative decarboxylation of 6-phosphogluconate to ribulose 5-phosphate and CO(2), with concomitant reduction of NADP to NADPH.</text>
</comment>
<dbReference type="PROSITE" id="PS00461">
    <property type="entry name" value="6PGD"/>
    <property type="match status" value="1"/>
</dbReference>